<dbReference type="EMBL" id="LBTR01000018">
    <property type="protein sequence ID" value="KKQ45156.1"/>
    <property type="molecule type" value="Genomic_DNA"/>
</dbReference>
<dbReference type="PROSITE" id="PS51186">
    <property type="entry name" value="GNAT"/>
    <property type="match status" value="1"/>
</dbReference>
<dbReference type="SUPFAM" id="SSF55729">
    <property type="entry name" value="Acyl-CoA N-acyltransferases (Nat)"/>
    <property type="match status" value="1"/>
</dbReference>
<gene>
    <name evidence="2" type="ORF">US62_C0018G0006</name>
</gene>
<dbReference type="InterPro" id="IPR000182">
    <property type="entry name" value="GNAT_dom"/>
</dbReference>
<organism evidence="2 3">
    <name type="scientific">Candidatus Woesebacteria bacterium GW2011_GWA1_37_8</name>
    <dbReference type="NCBI Taxonomy" id="1618546"/>
    <lineage>
        <taxon>Bacteria</taxon>
        <taxon>Candidatus Woeseibacteriota</taxon>
    </lineage>
</organism>
<dbReference type="GO" id="GO:0016747">
    <property type="term" value="F:acyltransferase activity, transferring groups other than amino-acyl groups"/>
    <property type="evidence" value="ECO:0007669"/>
    <property type="project" value="InterPro"/>
</dbReference>
<dbReference type="Pfam" id="PF00583">
    <property type="entry name" value="Acetyltransf_1"/>
    <property type="match status" value="1"/>
</dbReference>
<dbReference type="Proteomes" id="UP000034603">
    <property type="component" value="Unassembled WGS sequence"/>
</dbReference>
<dbReference type="Gene3D" id="3.40.630.30">
    <property type="match status" value="1"/>
</dbReference>
<feature type="domain" description="N-acetyltransferase" evidence="1">
    <location>
        <begin position="3"/>
        <end position="148"/>
    </location>
</feature>
<comment type="caution">
    <text evidence="2">The sequence shown here is derived from an EMBL/GenBank/DDBJ whole genome shotgun (WGS) entry which is preliminary data.</text>
</comment>
<evidence type="ECO:0000313" key="3">
    <source>
        <dbReference type="Proteomes" id="UP000034603"/>
    </source>
</evidence>
<dbReference type="CDD" id="cd04301">
    <property type="entry name" value="NAT_SF"/>
    <property type="match status" value="1"/>
</dbReference>
<proteinExistence type="predicted"/>
<accession>A0A0G0KXD5</accession>
<sequence>MKLAYKRLTEKDWKTTTSIEKAVADGKVFKAFTKASEASEYLRKSVVYLVLIGEKPIGTISYEPKSQVHAYIDSMTILPEYQGKGYASESLEWLLTKIEDKKVIDLVTHPQNSKAICIYLEHGFMIEGWKDNYFGDGEPRLHLVLAKK</sequence>
<evidence type="ECO:0000259" key="1">
    <source>
        <dbReference type="PROSITE" id="PS51186"/>
    </source>
</evidence>
<keyword evidence="2" id="KW-0808">Transferase</keyword>
<dbReference type="AlphaFoldDB" id="A0A0G0KXD5"/>
<dbReference type="InterPro" id="IPR016181">
    <property type="entry name" value="Acyl_CoA_acyltransferase"/>
</dbReference>
<evidence type="ECO:0000313" key="2">
    <source>
        <dbReference type="EMBL" id="KKQ45156.1"/>
    </source>
</evidence>
<protein>
    <submittedName>
        <fullName evidence="2">Ribosomal-protein-alanine acetyltransferase</fullName>
    </submittedName>
</protein>
<reference evidence="2 3" key="1">
    <citation type="journal article" date="2015" name="Nature">
        <title>rRNA introns, odd ribosomes, and small enigmatic genomes across a large radiation of phyla.</title>
        <authorList>
            <person name="Brown C.T."/>
            <person name="Hug L.A."/>
            <person name="Thomas B.C."/>
            <person name="Sharon I."/>
            <person name="Castelle C.J."/>
            <person name="Singh A."/>
            <person name="Wilkins M.J."/>
            <person name="Williams K.H."/>
            <person name="Banfield J.F."/>
        </authorList>
    </citation>
    <scope>NUCLEOTIDE SEQUENCE [LARGE SCALE GENOMIC DNA]</scope>
</reference>
<name>A0A0G0KXD5_9BACT</name>